<dbReference type="SUPFAM" id="SSF102712">
    <property type="entry name" value="JAB1/MPN domain"/>
    <property type="match status" value="1"/>
</dbReference>
<dbReference type="GO" id="GO:0008237">
    <property type="term" value="F:metallopeptidase activity"/>
    <property type="evidence" value="ECO:0007669"/>
    <property type="project" value="UniProtKB-KW"/>
</dbReference>
<dbReference type="Pfam" id="PF14464">
    <property type="entry name" value="Prok-JAB"/>
    <property type="match status" value="1"/>
</dbReference>
<dbReference type="InterPro" id="IPR037518">
    <property type="entry name" value="MPN"/>
</dbReference>
<dbReference type="SMART" id="SM00232">
    <property type="entry name" value="JAB_MPN"/>
    <property type="match status" value="1"/>
</dbReference>
<dbReference type="NCBIfam" id="NF041370">
    <property type="entry name" value="desamp_Halo"/>
    <property type="match status" value="1"/>
</dbReference>
<evidence type="ECO:0000256" key="5">
    <source>
        <dbReference type="ARBA" id="ARBA00023049"/>
    </source>
</evidence>
<dbReference type="EMBL" id="JBHTAP010000001">
    <property type="protein sequence ID" value="MFC7235179.1"/>
    <property type="molecule type" value="Genomic_DNA"/>
</dbReference>
<dbReference type="AlphaFoldDB" id="A0ABD5ZPQ5"/>
<evidence type="ECO:0000313" key="8">
    <source>
        <dbReference type="Proteomes" id="UP001596398"/>
    </source>
</evidence>
<keyword evidence="1" id="KW-0645">Protease</keyword>
<accession>A0ABD5ZPQ5</accession>
<sequence length="131" mass="14159">MMRLASDAREAMVAHAREGAPEEVVGVLVGERDPDRVTRVERATNAAADPETRYELDPAELLAALDAVEAAGDEVVGFYHSHPRGPLAPSETDERLATWGGYVYAIVSLDGDPAVGAWRWTGERFDPVAVE</sequence>
<organism evidence="7 8">
    <name type="scientific">Halosegnis marinus</name>
    <dbReference type="NCBI Taxonomy" id="3034023"/>
    <lineage>
        <taxon>Archaea</taxon>
        <taxon>Methanobacteriati</taxon>
        <taxon>Methanobacteriota</taxon>
        <taxon>Stenosarchaea group</taxon>
        <taxon>Halobacteria</taxon>
        <taxon>Halobacteriales</taxon>
        <taxon>Natronomonadaceae</taxon>
        <taxon>Halosegnis</taxon>
    </lineage>
</organism>
<evidence type="ECO:0000256" key="2">
    <source>
        <dbReference type="ARBA" id="ARBA00022723"/>
    </source>
</evidence>
<dbReference type="PROSITE" id="PS50249">
    <property type="entry name" value="MPN"/>
    <property type="match status" value="1"/>
</dbReference>
<keyword evidence="8" id="KW-1185">Reference proteome</keyword>
<dbReference type="Gene3D" id="3.40.140.10">
    <property type="entry name" value="Cytidine Deaminase, domain 2"/>
    <property type="match status" value="1"/>
</dbReference>
<evidence type="ECO:0000259" key="6">
    <source>
        <dbReference type="PROSITE" id="PS50249"/>
    </source>
</evidence>
<gene>
    <name evidence="7" type="ORF">ACFQJ4_07605</name>
</gene>
<name>A0ABD5ZPQ5_9EURY</name>
<dbReference type="GO" id="GO:0046872">
    <property type="term" value="F:metal ion binding"/>
    <property type="evidence" value="ECO:0007669"/>
    <property type="project" value="UniProtKB-KW"/>
</dbReference>
<dbReference type="PANTHER" id="PTHR34858">
    <property type="entry name" value="CYSO-CYSTEINE PEPTIDASE"/>
    <property type="match status" value="1"/>
</dbReference>
<dbReference type="PANTHER" id="PTHR34858:SF1">
    <property type="entry name" value="CYSO-CYSTEINE PEPTIDASE"/>
    <property type="match status" value="1"/>
</dbReference>
<dbReference type="InterPro" id="IPR000555">
    <property type="entry name" value="JAMM/MPN+_dom"/>
</dbReference>
<feature type="domain" description="MPN" evidence="6">
    <location>
        <begin position="2"/>
        <end position="131"/>
    </location>
</feature>
<proteinExistence type="predicted"/>
<comment type="caution">
    <text evidence="7">The sequence shown here is derived from an EMBL/GenBank/DDBJ whole genome shotgun (WGS) entry which is preliminary data.</text>
</comment>
<dbReference type="InterPro" id="IPR051929">
    <property type="entry name" value="VirAsm_ModProt"/>
</dbReference>
<keyword evidence="4" id="KW-0862">Zinc</keyword>
<keyword evidence="5" id="KW-0482">Metalloprotease</keyword>
<dbReference type="InterPro" id="IPR053551">
    <property type="entry name" value="Metalloprotease_DSAMP"/>
</dbReference>
<dbReference type="RefSeq" id="WP_382211830.1">
    <property type="nucleotide sequence ID" value="NZ_CP119802.1"/>
</dbReference>
<dbReference type="GO" id="GO:0006508">
    <property type="term" value="P:proteolysis"/>
    <property type="evidence" value="ECO:0007669"/>
    <property type="project" value="UniProtKB-KW"/>
</dbReference>
<protein>
    <submittedName>
        <fullName evidence="7">Desampylase</fullName>
        <ecNumber evidence="7">3.4.19.15</ecNumber>
    </submittedName>
</protein>
<dbReference type="InterPro" id="IPR028090">
    <property type="entry name" value="JAB_dom_prok"/>
</dbReference>
<dbReference type="Proteomes" id="UP001596398">
    <property type="component" value="Unassembled WGS sequence"/>
</dbReference>
<reference evidence="7 8" key="1">
    <citation type="journal article" date="2019" name="Int. J. Syst. Evol. Microbiol.">
        <title>The Global Catalogue of Microorganisms (GCM) 10K type strain sequencing project: providing services to taxonomists for standard genome sequencing and annotation.</title>
        <authorList>
            <consortium name="The Broad Institute Genomics Platform"/>
            <consortium name="The Broad Institute Genome Sequencing Center for Infectious Disease"/>
            <person name="Wu L."/>
            <person name="Ma J."/>
        </authorList>
    </citation>
    <scope>NUCLEOTIDE SEQUENCE [LARGE SCALE GENOMIC DNA]</scope>
    <source>
        <strain evidence="7 8">DT85</strain>
    </source>
</reference>
<dbReference type="EC" id="3.4.19.15" evidence="7"/>
<dbReference type="GeneID" id="79266864"/>
<dbReference type="CDD" id="cd08070">
    <property type="entry name" value="MPN_like"/>
    <property type="match status" value="1"/>
</dbReference>
<evidence type="ECO:0000313" key="7">
    <source>
        <dbReference type="EMBL" id="MFC7235179.1"/>
    </source>
</evidence>
<evidence type="ECO:0000256" key="3">
    <source>
        <dbReference type="ARBA" id="ARBA00022801"/>
    </source>
</evidence>
<keyword evidence="3 7" id="KW-0378">Hydrolase</keyword>
<keyword evidence="2" id="KW-0479">Metal-binding</keyword>
<evidence type="ECO:0000256" key="4">
    <source>
        <dbReference type="ARBA" id="ARBA00022833"/>
    </source>
</evidence>
<evidence type="ECO:0000256" key="1">
    <source>
        <dbReference type="ARBA" id="ARBA00022670"/>
    </source>
</evidence>